<evidence type="ECO:0000256" key="15">
    <source>
        <dbReference type="RuleBase" id="RU003750"/>
    </source>
</evidence>
<proteinExistence type="inferred from homology"/>
<keyword evidence="9 16" id="KW-1133">Transmembrane helix</keyword>
<comment type="pathway">
    <text evidence="2">Phospholipid metabolism; phosphatidylglycerol biosynthesis; phosphatidylglycerol from CDP-diacylglycerol: step 1/2.</text>
</comment>
<dbReference type="KEGG" id="pspc:Strain318_000896"/>
<dbReference type="GO" id="GO:0008444">
    <property type="term" value="F:CDP-diacylglycerol-glycerol-3-phosphate 3-phosphatidyltransferase activity"/>
    <property type="evidence" value="ECO:0007669"/>
    <property type="project" value="UniProtKB-EC"/>
</dbReference>
<dbReference type="InterPro" id="IPR043130">
    <property type="entry name" value="CDP-OH_PTrfase_TM_dom"/>
</dbReference>
<evidence type="ECO:0000313" key="17">
    <source>
        <dbReference type="EMBL" id="WKW11639.1"/>
    </source>
</evidence>
<evidence type="ECO:0000256" key="8">
    <source>
        <dbReference type="ARBA" id="ARBA00022692"/>
    </source>
</evidence>
<keyword evidence="8 16" id="KW-0812">Transmembrane</keyword>
<dbReference type="Gene3D" id="1.20.120.1760">
    <property type="match status" value="1"/>
</dbReference>
<evidence type="ECO:0000256" key="13">
    <source>
        <dbReference type="ARBA" id="ARBA00023264"/>
    </source>
</evidence>
<keyword evidence="13" id="KW-1208">Phospholipid metabolism</keyword>
<keyword evidence="11 16" id="KW-0472">Membrane</keyword>
<accession>A0AA49Q7C6</accession>
<evidence type="ECO:0000256" key="9">
    <source>
        <dbReference type="ARBA" id="ARBA00022989"/>
    </source>
</evidence>
<feature type="transmembrane region" description="Helical" evidence="16">
    <location>
        <begin position="159"/>
        <end position="175"/>
    </location>
</feature>
<dbReference type="PIRSF" id="PIRSF000847">
    <property type="entry name" value="Phos_ph_gly_syn"/>
    <property type="match status" value="1"/>
</dbReference>
<name>A0AA49Q7C6_9BACT</name>
<reference evidence="18" key="1">
    <citation type="submission" date="2023-07" db="EMBL/GenBank/DDBJ databases">
        <authorList>
            <person name="Haufschild T."/>
            <person name="Kallscheuer N."/>
            <person name="Hammer J."/>
            <person name="Kohn T."/>
            <person name="Kabuu M."/>
            <person name="Jogler M."/>
            <person name="Wohfarth N."/>
            <person name="Heuer A."/>
            <person name="Rohde M."/>
            <person name="van Teeseling M.C.F."/>
            <person name="Jogler C."/>
        </authorList>
    </citation>
    <scope>NUCLEOTIDE SEQUENCE</scope>
    <source>
        <strain evidence="17">Strain 138</strain>
        <strain evidence="18">Strain 318</strain>
    </source>
</reference>
<evidence type="ECO:0000256" key="12">
    <source>
        <dbReference type="ARBA" id="ARBA00023209"/>
    </source>
</evidence>
<evidence type="ECO:0000256" key="10">
    <source>
        <dbReference type="ARBA" id="ARBA00023098"/>
    </source>
</evidence>
<keyword evidence="6" id="KW-0444">Lipid biosynthesis</keyword>
<evidence type="ECO:0000256" key="1">
    <source>
        <dbReference type="ARBA" id="ARBA00004141"/>
    </source>
</evidence>
<dbReference type="PANTHER" id="PTHR14269">
    <property type="entry name" value="CDP-DIACYLGLYCEROL--GLYCEROL-3-PHOSPHATE 3-PHOSPHATIDYLTRANSFERASE-RELATED"/>
    <property type="match status" value="1"/>
</dbReference>
<comment type="catalytic activity">
    <reaction evidence="14">
        <text>a CDP-1,2-diacyl-sn-glycerol + sn-glycerol 3-phosphate = a 1,2-diacyl-sn-glycero-3-phospho-(1'-sn-glycero-3'-phosphate) + CMP + H(+)</text>
        <dbReference type="Rhea" id="RHEA:12593"/>
        <dbReference type="ChEBI" id="CHEBI:15378"/>
        <dbReference type="ChEBI" id="CHEBI:57597"/>
        <dbReference type="ChEBI" id="CHEBI:58332"/>
        <dbReference type="ChEBI" id="CHEBI:60110"/>
        <dbReference type="ChEBI" id="CHEBI:60377"/>
        <dbReference type="EC" id="2.7.8.5"/>
    </reaction>
</comment>
<evidence type="ECO:0000256" key="2">
    <source>
        <dbReference type="ARBA" id="ARBA00005042"/>
    </source>
</evidence>
<feature type="transmembrane region" description="Helical" evidence="16">
    <location>
        <begin position="195"/>
        <end position="217"/>
    </location>
</feature>
<evidence type="ECO:0000313" key="19">
    <source>
        <dbReference type="Proteomes" id="UP001229955"/>
    </source>
</evidence>
<evidence type="ECO:0000256" key="11">
    <source>
        <dbReference type="ARBA" id="ARBA00023136"/>
    </source>
</evidence>
<dbReference type="AlphaFoldDB" id="A0AA49Q7C6"/>
<evidence type="ECO:0000256" key="5">
    <source>
        <dbReference type="ARBA" id="ARBA00014944"/>
    </source>
</evidence>
<keyword evidence="12" id="KW-0594">Phospholipid biosynthesis</keyword>
<evidence type="ECO:0000256" key="14">
    <source>
        <dbReference type="ARBA" id="ARBA00048586"/>
    </source>
</evidence>
<accession>A0AA49Q4D7</accession>
<dbReference type="EMBL" id="CP130613">
    <property type="protein sequence ID" value="WKW14549.1"/>
    <property type="molecule type" value="Genomic_DNA"/>
</dbReference>
<dbReference type="InterPro" id="IPR000462">
    <property type="entry name" value="CDP-OH_P_trans"/>
</dbReference>
<dbReference type="EC" id="2.7.8.5" evidence="4"/>
<evidence type="ECO:0000256" key="3">
    <source>
        <dbReference type="ARBA" id="ARBA00010441"/>
    </source>
</evidence>
<gene>
    <name evidence="17" type="ORF">Strain138_000896</name>
    <name evidence="18" type="ORF">Strain318_000896</name>
</gene>
<dbReference type="PANTHER" id="PTHR14269:SF62">
    <property type="entry name" value="CDP-DIACYLGLYCEROL--GLYCEROL-3-PHOSPHATE 3-PHOSPHATIDYLTRANSFERASE 1, CHLOROPLASTIC"/>
    <property type="match status" value="1"/>
</dbReference>
<evidence type="ECO:0000256" key="7">
    <source>
        <dbReference type="ARBA" id="ARBA00022679"/>
    </source>
</evidence>
<dbReference type="Pfam" id="PF01066">
    <property type="entry name" value="CDP-OH_P_transf"/>
    <property type="match status" value="1"/>
</dbReference>
<keyword evidence="19" id="KW-1185">Reference proteome</keyword>
<dbReference type="EMBL" id="CP130612">
    <property type="protein sequence ID" value="WKW11639.1"/>
    <property type="molecule type" value="Genomic_DNA"/>
</dbReference>
<evidence type="ECO:0000256" key="16">
    <source>
        <dbReference type="SAM" id="Phobius"/>
    </source>
</evidence>
<dbReference type="RefSeq" id="WP_367887337.1">
    <property type="nucleotide sequence ID" value="NZ_CP130612.1"/>
</dbReference>
<keyword evidence="10" id="KW-0443">Lipid metabolism</keyword>
<feature type="transmembrane region" description="Helical" evidence="16">
    <location>
        <begin position="105"/>
        <end position="125"/>
    </location>
</feature>
<dbReference type="InterPro" id="IPR050324">
    <property type="entry name" value="CDP-alcohol_PTase-I"/>
</dbReference>
<comment type="similarity">
    <text evidence="3 15">Belongs to the CDP-alcohol phosphatidyltransferase class-I family.</text>
</comment>
<sequence length="227" mass="25053">MNLPNLISAGRIVAAPFIAALPFVDSVGVRFFAFALYLITAISDHIDGKIARARGLITDLGKILDPLADKLLLLGCFVPMFLLQAPANDPLRLLLPDTAEGSEHFFVTFGLGPVYFPWWVLVPIVGREAFMTWFRGFAQARGIVIAAQSLGKWKAGFQYTWMGAAFAWFALRLLYERKGWWGLPAADIGARVLGTIGAVTMIVALLLTLISLADYLVRHRRVFTTRA</sequence>
<evidence type="ECO:0000313" key="18">
    <source>
        <dbReference type="EMBL" id="WKW14549.1"/>
    </source>
</evidence>
<keyword evidence="7 15" id="KW-0808">Transferase</keyword>
<dbReference type="GO" id="GO:0046474">
    <property type="term" value="P:glycerophospholipid biosynthetic process"/>
    <property type="evidence" value="ECO:0007669"/>
    <property type="project" value="TreeGrafter"/>
</dbReference>
<evidence type="ECO:0000256" key="6">
    <source>
        <dbReference type="ARBA" id="ARBA00022516"/>
    </source>
</evidence>
<dbReference type="InterPro" id="IPR048254">
    <property type="entry name" value="CDP_ALCOHOL_P_TRANSF_CS"/>
</dbReference>
<evidence type="ECO:0000256" key="4">
    <source>
        <dbReference type="ARBA" id="ARBA00013170"/>
    </source>
</evidence>
<organism evidence="18 19">
    <name type="scientific">Pseudogemmatithrix spongiicola</name>
    <dbReference type="NCBI Taxonomy" id="3062599"/>
    <lineage>
        <taxon>Bacteria</taxon>
        <taxon>Pseudomonadati</taxon>
        <taxon>Gemmatimonadota</taxon>
        <taxon>Gemmatimonadia</taxon>
        <taxon>Gemmatimonadales</taxon>
        <taxon>Gemmatimonadaceae</taxon>
        <taxon>Pseudogemmatithrix</taxon>
    </lineage>
</organism>
<protein>
    <recommendedName>
        <fullName evidence="5">CDP-diacylglycerol--glycerol-3-phosphate 3-phosphatidyltransferase</fullName>
        <ecNumber evidence="4">2.7.8.5</ecNumber>
    </recommendedName>
</protein>
<dbReference type="GO" id="GO:0016020">
    <property type="term" value="C:membrane"/>
    <property type="evidence" value="ECO:0007669"/>
    <property type="project" value="UniProtKB-SubCell"/>
</dbReference>
<dbReference type="InterPro" id="IPR004570">
    <property type="entry name" value="Phosphatidylglycerol_P_synth"/>
</dbReference>
<comment type="subcellular location">
    <subcellularLocation>
        <location evidence="1">Membrane</location>
        <topology evidence="1">Multi-pass membrane protein</topology>
    </subcellularLocation>
</comment>
<dbReference type="Proteomes" id="UP001229955">
    <property type="component" value="Chromosome"/>
</dbReference>
<dbReference type="PROSITE" id="PS00379">
    <property type="entry name" value="CDP_ALCOHOL_P_TRANSF"/>
    <property type="match status" value="1"/>
</dbReference>